<dbReference type="OMA" id="RRNIVNA"/>
<dbReference type="EMBL" id="KV441486">
    <property type="protein sequence ID" value="OAG17599.1"/>
    <property type="molecule type" value="Genomic_DNA"/>
</dbReference>
<reference evidence="1 3" key="1">
    <citation type="submission" date="2016-05" db="EMBL/GenBank/DDBJ databases">
        <title>Comparative analysis of secretome profiles of manganese(II)-oxidizing ascomycete fungi.</title>
        <authorList>
            <consortium name="DOE Joint Genome Institute"/>
            <person name="Zeiner C.A."/>
            <person name="Purvine S.O."/>
            <person name="Zink E.M."/>
            <person name="Wu S."/>
            <person name="Pasa-Tolic L."/>
            <person name="Chaput D.L."/>
            <person name="Haridas S."/>
            <person name="Grigoriev I.V."/>
            <person name="Santelli C.M."/>
            <person name="Hansel C.M."/>
        </authorList>
    </citation>
    <scope>NUCLEOTIDE SEQUENCE [LARGE SCALE GENOMIC DNA]</scope>
    <source>
        <strain evidence="1 3">SRC1lrK2f</strain>
    </source>
</reference>
<dbReference type="Proteomes" id="UP000077248">
    <property type="component" value="Unassembled WGS sequence"/>
</dbReference>
<gene>
    <name evidence="2" type="ORF">AA0117_g12723</name>
    <name evidence="1" type="ORF">CC77DRAFT_1042726</name>
</gene>
<dbReference type="GeneID" id="29112875"/>
<sequence length="211" mass="24031">MQRQPRITKFVDSLRKLPEGESIEQSKLDDYLQPWGFTIYRTYYGPGSDEQWDKLLQKIATSVKHRLDAHRGSNEDPAMIAKAEELFRLDARSDPAVLDGLTLEEVRQLYHDGTGGQPLNKDKGPWRIFILVDADVLASPELGMIKCVAADYDAVAAVPKNPRFGPQRYYGWLTMSSERVLSLWFELEMYFFEEIGNSTAGGPGAWWDPDK</sequence>
<evidence type="ECO:0000313" key="3">
    <source>
        <dbReference type="Proteomes" id="UP000077248"/>
    </source>
</evidence>
<keyword evidence="3" id="KW-1185">Reference proteome</keyword>
<dbReference type="RefSeq" id="XP_018383020.1">
    <property type="nucleotide sequence ID" value="XM_018527281.1"/>
</dbReference>
<dbReference type="EMBL" id="PDXD01000085">
    <property type="protein sequence ID" value="RYN63480.1"/>
    <property type="molecule type" value="Genomic_DNA"/>
</dbReference>
<accession>A0A177DFJ9</accession>
<dbReference type="AlphaFoldDB" id="A0A177DFJ9"/>
<proteinExistence type="predicted"/>
<dbReference type="VEuPathDB" id="FungiDB:CC77DRAFT_1042726"/>
<evidence type="ECO:0000313" key="2">
    <source>
        <dbReference type="EMBL" id="RYN63480.1"/>
    </source>
</evidence>
<protein>
    <submittedName>
        <fullName evidence="1">Uncharacterized protein</fullName>
    </submittedName>
</protein>
<name>A0A177DFJ9_ALTAL</name>
<dbReference type="KEGG" id="aalt:CC77DRAFT_1042726"/>
<evidence type="ECO:0000313" key="4">
    <source>
        <dbReference type="Proteomes" id="UP000291422"/>
    </source>
</evidence>
<dbReference type="Proteomes" id="UP000291422">
    <property type="component" value="Unassembled WGS sequence"/>
</dbReference>
<reference evidence="4" key="2">
    <citation type="journal article" date="2019" name="bioRxiv">
        <title>Genomics, evolutionary history and diagnostics of the Alternaria alternata species group including apple and Asian pear pathotypes.</title>
        <authorList>
            <person name="Armitage A.D."/>
            <person name="Cockerton H.M."/>
            <person name="Sreenivasaprasad S."/>
            <person name="Woodhall J.W."/>
            <person name="Lane C.R."/>
            <person name="Harrison R.J."/>
            <person name="Clarkson J.P."/>
        </authorList>
    </citation>
    <scope>NUCLEOTIDE SEQUENCE [LARGE SCALE GENOMIC DNA]</scope>
    <source>
        <strain evidence="4">FERA 1177</strain>
    </source>
</reference>
<dbReference type="STRING" id="5599.A0A177DFJ9"/>
<evidence type="ECO:0000313" key="1">
    <source>
        <dbReference type="EMBL" id="OAG17599.1"/>
    </source>
</evidence>
<reference evidence="2" key="3">
    <citation type="journal article" date="2019" name="J. ISSAAS">
        <title>Genomics, evolutionary history and diagnostics of the Alternaria alternata species group including apple and Asian pear pathotypes.</title>
        <authorList>
            <person name="Armitage A.D."/>
            <person name="Cockerton H.M."/>
            <person name="Sreenivasaprasad S."/>
            <person name="Woodhall J."/>
            <person name="Lane C."/>
            <person name="Harrison R.J."/>
            <person name="Clarkson J.P."/>
        </authorList>
    </citation>
    <scope>NUCLEOTIDE SEQUENCE</scope>
    <source>
        <strain evidence="2">FERA 1177</strain>
    </source>
</reference>
<organism evidence="1 3">
    <name type="scientific">Alternaria alternata</name>
    <name type="common">Alternaria rot fungus</name>
    <name type="synonym">Torula alternata</name>
    <dbReference type="NCBI Taxonomy" id="5599"/>
    <lineage>
        <taxon>Eukaryota</taxon>
        <taxon>Fungi</taxon>
        <taxon>Dikarya</taxon>
        <taxon>Ascomycota</taxon>
        <taxon>Pezizomycotina</taxon>
        <taxon>Dothideomycetes</taxon>
        <taxon>Pleosporomycetidae</taxon>
        <taxon>Pleosporales</taxon>
        <taxon>Pleosporineae</taxon>
        <taxon>Pleosporaceae</taxon>
        <taxon>Alternaria</taxon>
        <taxon>Alternaria sect. Alternaria</taxon>
        <taxon>Alternaria alternata complex</taxon>
    </lineage>
</organism>